<organism evidence="2 3">
    <name type="scientific">Methylobacterium fujisawaense</name>
    <dbReference type="NCBI Taxonomy" id="107400"/>
    <lineage>
        <taxon>Bacteria</taxon>
        <taxon>Pseudomonadati</taxon>
        <taxon>Pseudomonadota</taxon>
        <taxon>Alphaproteobacteria</taxon>
        <taxon>Hyphomicrobiales</taxon>
        <taxon>Methylobacteriaceae</taxon>
        <taxon>Methylobacterium</taxon>
    </lineage>
</organism>
<comment type="caution">
    <text evidence="2">The sequence shown here is derived from an EMBL/GenBank/DDBJ whole genome shotgun (WGS) entry which is preliminary data.</text>
</comment>
<keyword evidence="3" id="KW-1185">Reference proteome</keyword>
<reference evidence="2 3" key="1">
    <citation type="submission" date="2020-08" db="EMBL/GenBank/DDBJ databases">
        <title>Genomic Encyclopedia of Type Strains, Phase IV (KMG-IV): sequencing the most valuable type-strain genomes for metagenomic binning, comparative biology and taxonomic classification.</title>
        <authorList>
            <person name="Goeker M."/>
        </authorList>
    </citation>
    <scope>NUCLEOTIDE SEQUENCE [LARGE SCALE GENOMIC DNA]</scope>
    <source>
        <strain evidence="2 3">DSM 5686</strain>
    </source>
</reference>
<accession>A0ABR6DHB9</accession>
<dbReference type="EMBL" id="JACJIM010000008">
    <property type="protein sequence ID" value="MBA9065503.1"/>
    <property type="molecule type" value="Genomic_DNA"/>
</dbReference>
<feature type="region of interest" description="Disordered" evidence="1">
    <location>
        <begin position="94"/>
        <end position="122"/>
    </location>
</feature>
<name>A0ABR6DHB9_9HYPH</name>
<evidence type="ECO:0000313" key="3">
    <source>
        <dbReference type="Proteomes" id="UP000565455"/>
    </source>
</evidence>
<evidence type="ECO:0000313" key="2">
    <source>
        <dbReference type="EMBL" id="MBA9065503.1"/>
    </source>
</evidence>
<feature type="region of interest" description="Disordered" evidence="1">
    <location>
        <begin position="171"/>
        <end position="224"/>
    </location>
</feature>
<gene>
    <name evidence="2" type="ORF">GGQ91_004920</name>
</gene>
<evidence type="ECO:0000256" key="1">
    <source>
        <dbReference type="SAM" id="MobiDB-lite"/>
    </source>
</evidence>
<sequence length="224" mass="24500">MAADGSQREPGSRADFVSGAGLSVAVLGGRRTDGPMHTDARILILSPNDRLRTFNPDFGSCFHRNDRFETAVAVGIYGPGSPVVRWDAYIDPSRRARRRDGAGGTIDDSRRDRDGRDSARRPETCVHGVFAVGARDLQRRDALARTPQGRSPAGRGCPVWRLRRCDRGRARSASGWAGPASFRERAPGTRLFGIGPRRTKSGSLGIPGSKPYENLRPFDLKDCR</sequence>
<feature type="compositionally biased region" description="Basic and acidic residues" evidence="1">
    <location>
        <begin position="107"/>
        <end position="122"/>
    </location>
</feature>
<dbReference type="Proteomes" id="UP000565455">
    <property type="component" value="Unassembled WGS sequence"/>
</dbReference>
<proteinExistence type="predicted"/>
<protein>
    <submittedName>
        <fullName evidence="2">Uncharacterized protein</fullName>
    </submittedName>
</protein>